<keyword evidence="2" id="KW-0547">Nucleotide-binding</keyword>
<dbReference type="RefSeq" id="WP_045365117.1">
    <property type="nucleotide sequence ID" value="NZ_AP018150.1"/>
</dbReference>
<keyword evidence="5" id="KW-0067">ATP-binding</keyword>
<dbReference type="InterPro" id="IPR041677">
    <property type="entry name" value="DNA2/NAM7_AAA_11"/>
</dbReference>
<name>A0A2Z6EWR4_9BURK</name>
<evidence type="ECO:0000256" key="2">
    <source>
        <dbReference type="ARBA" id="ARBA00022741"/>
    </source>
</evidence>
<dbReference type="SUPFAM" id="SSF52540">
    <property type="entry name" value="P-loop containing nucleoside triphosphate hydrolases"/>
    <property type="match status" value="1"/>
</dbReference>
<dbReference type="EMBL" id="AP018150">
    <property type="protein sequence ID" value="BBE09856.1"/>
    <property type="molecule type" value="Genomic_DNA"/>
</dbReference>
<dbReference type="GO" id="GO:0005524">
    <property type="term" value="F:ATP binding"/>
    <property type="evidence" value="ECO:0007669"/>
    <property type="project" value="UniProtKB-KW"/>
</dbReference>
<dbReference type="Gene3D" id="3.40.50.300">
    <property type="entry name" value="P-loop containing nucleotide triphosphate hydrolases"/>
    <property type="match status" value="2"/>
</dbReference>
<keyword evidence="4" id="KW-0347">Helicase</keyword>
<dbReference type="InterPro" id="IPR047187">
    <property type="entry name" value="SF1_C_Upf1"/>
</dbReference>
<dbReference type="Proteomes" id="UP000282597">
    <property type="component" value="Chromosome"/>
</dbReference>
<evidence type="ECO:0000256" key="1">
    <source>
        <dbReference type="ARBA" id="ARBA00007913"/>
    </source>
</evidence>
<evidence type="ECO:0000313" key="6">
    <source>
        <dbReference type="EMBL" id="BBE09856.1"/>
    </source>
</evidence>
<dbReference type="PANTHER" id="PTHR43788">
    <property type="entry name" value="DNA2/NAM7 HELICASE FAMILY MEMBER"/>
    <property type="match status" value="1"/>
</dbReference>
<reference evidence="6 7" key="1">
    <citation type="journal article" date="2018" name="Microbes Environ.">
        <title>Comparative Genomic Insights into Endofungal Lifestyles of Two Bacterial Endosymbionts, Mycoavidus cysteinexigens and Burkholderia rhizoxinica.</title>
        <authorList>
            <person name="Sharmin D."/>
            <person name="Guo Y."/>
            <person name="Nishizawa T."/>
            <person name="Ohshima S."/>
            <person name="Sato Y."/>
            <person name="Takashima Y."/>
            <person name="Narisawa K."/>
            <person name="Ohta H."/>
        </authorList>
    </citation>
    <scope>NUCLEOTIDE SEQUENCE [LARGE SCALE GENOMIC DNA]</scope>
    <source>
        <strain evidence="6 7">B1-EB</strain>
    </source>
</reference>
<evidence type="ECO:0000256" key="5">
    <source>
        <dbReference type="ARBA" id="ARBA00022840"/>
    </source>
</evidence>
<gene>
    <name evidence="6" type="ORF">MCB1EB_1695</name>
</gene>
<dbReference type="CDD" id="cd18808">
    <property type="entry name" value="SF1_C_Upf1"/>
    <property type="match status" value="1"/>
</dbReference>
<sequence>MTNAPILEEAKELTTDDKERLLAVLRYWHKLEFFIPFDLSGLVDDAKDWEVRWLYESALRQAADAPEHLWQANIPDEYEITGFNLYLNIFDKSEIVQICAQNLQAEANGAPEYEEDERTELEGLTCFAKLKFTAQGGPRFEQVSISTLPWALGQTQKHGLKALTHEAFEHSKNRLTELLQNFLANRSVPADHEESSTRPLTGIEIIALHEIFCVWAEYSSQSNQAVALLKVCTQKKASPVMGGLTSAEIPSAPLKFNAAPQTEADANDTDTALEDEDDEIFEFEIDILNSFFIQDIERAITWVKTRPIPTPLKQYLTAIPARERLDLYSEAGRQLIFERLHPKYLNLGHWLDDAEKGMNLMQQFAVNTALSTLHKTGLFSVNGPPGTGKTTLLRDLFSDNIVRRAQVLASFKQAHHAFDGNIQVQFPAEPEPISILTLNPKLTGFEMVVASSNNAAVENISRDLPKRKQLGKAWRTTQYLQPIAHKVAAQKDSDSFDALSEQDMPWGLISCALGNSTNRWKFKERFAFLKKDPHKKASWAGLEPPENIFDWLKKDYAGLSFSEAAEAFKKAEQATLSKIAERIKYAELLNEVTDSAKKLFFAGEENELHKAKAFYQQIKLHINQVKAQLLTLTQQLTELERWVHANWWKKLTSFFKRLTIKREISSLKKQHVSLQLELELTLDTYKKAQEALERKAALWAQKIAQFEELNHKFSYLKLPKSLDELDTEFFQKNGLWHDQELAHCRSTLFSAALTLHEAWLAEVAKCRWPNFKENIRAITRLLSNRQPDKEEHILPIWQSLFMIVPVVSTTFASFANQFRGLGPNSLGWLFIDEAGQAVPQAAVGALWRAQRAVVVGDPQQIEPVYTLPSKLVTALAELSEHTCKGTYAPNKVSVQQLADHANPYGATITMEGNPPVWIGSPLRVHWRCIDPMFSLSNQIAYEGKMIFGLKERSLPDAAPIHCPSAWIDIKGPVNRKQDVREQIQFVIEILMQLYLRDRKWPALYIISPFKAIKDELRRCALHAASRHPLKIRGCEKWCRANIGTIHTFQGKEADTVIMVLGVDHQHRGAAQWASSKPNLLNVALTRAQRRFYIVGDKELWREMPYFREAISKLPATTADQFLHQAGLSTLTMPA</sequence>
<proteinExistence type="inferred from homology"/>
<keyword evidence="3" id="KW-0378">Hydrolase</keyword>
<evidence type="ECO:0000256" key="4">
    <source>
        <dbReference type="ARBA" id="ARBA00022806"/>
    </source>
</evidence>
<accession>A0A2Z6EWR4</accession>
<protein>
    <submittedName>
        <fullName evidence="6">Uncharacterized protein</fullName>
    </submittedName>
</protein>
<evidence type="ECO:0000256" key="3">
    <source>
        <dbReference type="ARBA" id="ARBA00022801"/>
    </source>
</evidence>
<dbReference type="Pfam" id="PF13087">
    <property type="entry name" value="AAA_12"/>
    <property type="match status" value="1"/>
</dbReference>
<dbReference type="AlphaFoldDB" id="A0A2Z6EWR4"/>
<dbReference type="PANTHER" id="PTHR43788:SF8">
    <property type="entry name" value="DNA-BINDING PROTEIN SMUBP-2"/>
    <property type="match status" value="1"/>
</dbReference>
<comment type="similarity">
    <text evidence="1">Belongs to the DNA2/NAM7 helicase family.</text>
</comment>
<organism evidence="6 7">
    <name type="scientific">Mycoavidus cysteinexigens</name>
    <dbReference type="NCBI Taxonomy" id="1553431"/>
    <lineage>
        <taxon>Bacteria</taxon>
        <taxon>Pseudomonadati</taxon>
        <taxon>Pseudomonadota</taxon>
        <taxon>Betaproteobacteria</taxon>
        <taxon>Burkholderiales</taxon>
        <taxon>Burkholderiaceae</taxon>
        <taxon>Mycoavidus</taxon>
    </lineage>
</organism>
<dbReference type="GO" id="GO:0016787">
    <property type="term" value="F:hydrolase activity"/>
    <property type="evidence" value="ECO:0007669"/>
    <property type="project" value="UniProtKB-KW"/>
</dbReference>
<dbReference type="InterPro" id="IPR050534">
    <property type="entry name" value="Coronavir_polyprotein_1ab"/>
</dbReference>
<dbReference type="KEGG" id="mcys:MCB1EB_1695"/>
<dbReference type="InterPro" id="IPR041679">
    <property type="entry name" value="DNA2/NAM7-like_C"/>
</dbReference>
<dbReference type="Pfam" id="PF13086">
    <property type="entry name" value="AAA_11"/>
    <property type="match status" value="1"/>
</dbReference>
<evidence type="ECO:0000313" key="7">
    <source>
        <dbReference type="Proteomes" id="UP000282597"/>
    </source>
</evidence>
<keyword evidence="7" id="KW-1185">Reference proteome</keyword>
<dbReference type="GO" id="GO:0043139">
    <property type="term" value="F:5'-3' DNA helicase activity"/>
    <property type="evidence" value="ECO:0007669"/>
    <property type="project" value="TreeGrafter"/>
</dbReference>
<dbReference type="InterPro" id="IPR027417">
    <property type="entry name" value="P-loop_NTPase"/>
</dbReference>